<keyword evidence="3" id="KW-1185">Reference proteome</keyword>
<evidence type="ECO:0000313" key="2">
    <source>
        <dbReference type="EnsemblMetazoa" id="XP_014250586.1"/>
    </source>
</evidence>
<dbReference type="GeneID" id="106667253"/>
<dbReference type="Gene3D" id="3.30.420.10">
    <property type="entry name" value="Ribonuclease H-like superfamily/Ribonuclease H"/>
    <property type="match status" value="1"/>
</dbReference>
<name>A0A8I6RS79_CIMLE</name>
<dbReference type="InterPro" id="IPR050951">
    <property type="entry name" value="Retrovirus_Pol_polyprotein"/>
</dbReference>
<dbReference type="OMA" id="CELRTTE"/>
<dbReference type="AlphaFoldDB" id="A0A8I6RS79"/>
<proteinExistence type="predicted"/>
<dbReference type="Proteomes" id="UP000494040">
    <property type="component" value="Unassembled WGS sequence"/>
</dbReference>
<dbReference type="PANTHER" id="PTHR37984:SF5">
    <property type="entry name" value="PROTEIN NYNRIN-LIKE"/>
    <property type="match status" value="1"/>
</dbReference>
<dbReference type="InterPro" id="IPR012337">
    <property type="entry name" value="RNaseH-like_sf"/>
</dbReference>
<accession>A0A8I6RS79</accession>
<dbReference type="InterPro" id="IPR036397">
    <property type="entry name" value="RNaseH_sf"/>
</dbReference>
<dbReference type="InterPro" id="IPR001584">
    <property type="entry name" value="Integrase_cat-core"/>
</dbReference>
<sequence>MRTATSRKVVELLEERVFYMFGVTQVIICDNGGQFRSREFMTKMEQHRVKVWFTPLYHPPQANPTERVNRVVKTMMASYVRDNQRTWDKELPRLAFALKTAVHEGTGFAPAYLNRGKELARSGEDYDNDLENDGLGLDVNRTEHERKLRDMPILFKEVQDRLDRAY</sequence>
<reference evidence="2" key="1">
    <citation type="submission" date="2022-01" db="UniProtKB">
        <authorList>
            <consortium name="EnsemblMetazoa"/>
        </authorList>
    </citation>
    <scope>IDENTIFICATION</scope>
</reference>
<dbReference type="PANTHER" id="PTHR37984">
    <property type="entry name" value="PROTEIN CBG26694"/>
    <property type="match status" value="1"/>
</dbReference>
<protein>
    <recommendedName>
        <fullName evidence="1">Integrase catalytic domain-containing protein</fullName>
    </recommendedName>
</protein>
<dbReference type="OrthoDB" id="6612506at2759"/>
<evidence type="ECO:0000259" key="1">
    <source>
        <dbReference type="PROSITE" id="PS50994"/>
    </source>
</evidence>
<dbReference type="PROSITE" id="PS50994">
    <property type="entry name" value="INTEGRASE"/>
    <property type="match status" value="1"/>
</dbReference>
<dbReference type="EnsemblMetazoa" id="XM_014395100.1">
    <property type="protein sequence ID" value="XP_014250586.1"/>
    <property type="gene ID" value="LOC106667253"/>
</dbReference>
<dbReference type="GO" id="GO:0015074">
    <property type="term" value="P:DNA integration"/>
    <property type="evidence" value="ECO:0007669"/>
    <property type="project" value="InterPro"/>
</dbReference>
<dbReference type="SUPFAM" id="SSF53098">
    <property type="entry name" value="Ribonuclease H-like"/>
    <property type="match status" value="1"/>
</dbReference>
<dbReference type="GO" id="GO:0003676">
    <property type="term" value="F:nucleic acid binding"/>
    <property type="evidence" value="ECO:0007669"/>
    <property type="project" value="InterPro"/>
</dbReference>
<feature type="domain" description="Integrase catalytic" evidence="1">
    <location>
        <begin position="1"/>
        <end position="118"/>
    </location>
</feature>
<organism evidence="2 3">
    <name type="scientific">Cimex lectularius</name>
    <name type="common">Bed bug</name>
    <name type="synonym">Acanthia lectularia</name>
    <dbReference type="NCBI Taxonomy" id="79782"/>
    <lineage>
        <taxon>Eukaryota</taxon>
        <taxon>Metazoa</taxon>
        <taxon>Ecdysozoa</taxon>
        <taxon>Arthropoda</taxon>
        <taxon>Hexapoda</taxon>
        <taxon>Insecta</taxon>
        <taxon>Pterygota</taxon>
        <taxon>Neoptera</taxon>
        <taxon>Paraneoptera</taxon>
        <taxon>Hemiptera</taxon>
        <taxon>Heteroptera</taxon>
        <taxon>Panheteroptera</taxon>
        <taxon>Cimicomorpha</taxon>
        <taxon>Cimicidae</taxon>
        <taxon>Cimex</taxon>
    </lineage>
</organism>
<evidence type="ECO:0000313" key="3">
    <source>
        <dbReference type="Proteomes" id="UP000494040"/>
    </source>
</evidence>
<dbReference type="RefSeq" id="XP_014250586.1">
    <property type="nucleotide sequence ID" value="XM_014395100.1"/>
</dbReference>
<dbReference type="KEGG" id="clec:106667253"/>